<evidence type="ECO:0000256" key="6">
    <source>
        <dbReference type="ARBA" id="ARBA00022962"/>
    </source>
</evidence>
<reference evidence="13 15" key="1">
    <citation type="submission" date="2022-07" db="EMBL/GenBank/DDBJ databases">
        <authorList>
            <person name="Criscuolo A."/>
        </authorList>
    </citation>
    <scope>NUCLEOTIDE SEQUENCE</scope>
    <source>
        <strain evidence="15">CIP 111951</strain>
        <strain evidence="13">CIP111854</strain>
        <strain evidence="12">CIP111951</strain>
    </source>
</reference>
<dbReference type="SUPFAM" id="SSF56235">
    <property type="entry name" value="N-terminal nucleophile aminohydrolases (Ntn hydrolases)"/>
    <property type="match status" value="1"/>
</dbReference>
<feature type="site" description="Important for beta-aspartyl-AMP intermediate formation" evidence="10">
    <location>
        <position position="368"/>
    </location>
</feature>
<dbReference type="CDD" id="cd00712">
    <property type="entry name" value="AsnB"/>
    <property type="match status" value="1"/>
</dbReference>
<dbReference type="EMBL" id="CAMAPD010000003">
    <property type="protein sequence ID" value="CAH9052933.1"/>
    <property type="molecule type" value="Genomic_DNA"/>
</dbReference>
<dbReference type="InterPro" id="IPR029055">
    <property type="entry name" value="Ntn_hydrolases_N"/>
</dbReference>
<comment type="caution">
    <text evidence="13">The sequence shown here is derived from an EMBL/GenBank/DDBJ whole genome shotgun (WGS) entry which is preliminary data.</text>
</comment>
<dbReference type="InterPro" id="IPR033738">
    <property type="entry name" value="AsnB_N"/>
</dbReference>
<dbReference type="PANTHER" id="PTHR43284">
    <property type="entry name" value="ASPARAGINE SYNTHETASE (GLUTAMINE-HYDROLYZING)"/>
    <property type="match status" value="1"/>
</dbReference>
<dbReference type="InterPro" id="IPR006426">
    <property type="entry name" value="Asn_synth_AEB"/>
</dbReference>
<dbReference type="GO" id="GO:0004066">
    <property type="term" value="F:asparagine synthase (glutamine-hydrolyzing) activity"/>
    <property type="evidence" value="ECO:0007669"/>
    <property type="project" value="UniProtKB-EC"/>
</dbReference>
<keyword evidence="4 9" id="KW-0547">Nucleotide-binding</keyword>
<dbReference type="PANTHER" id="PTHR43284:SF1">
    <property type="entry name" value="ASPARAGINE SYNTHETASE"/>
    <property type="match status" value="1"/>
</dbReference>
<keyword evidence="8" id="KW-0061">Asparagine biosynthesis</keyword>
<dbReference type="SUPFAM" id="SSF52402">
    <property type="entry name" value="Adenine nucleotide alpha hydrolases-like"/>
    <property type="match status" value="1"/>
</dbReference>
<dbReference type="InterPro" id="IPR014729">
    <property type="entry name" value="Rossmann-like_a/b/a_fold"/>
</dbReference>
<dbReference type="GO" id="GO:0005829">
    <property type="term" value="C:cytosol"/>
    <property type="evidence" value="ECO:0007669"/>
    <property type="project" value="TreeGrafter"/>
</dbReference>
<protein>
    <recommendedName>
        <fullName evidence="3">asparagine synthase (glutamine-hydrolyzing)</fullName>
        <ecNumber evidence="3">6.3.5.4</ecNumber>
    </recommendedName>
</protein>
<name>A0A9W4VQ38_9GAMM</name>
<dbReference type="Gene3D" id="3.60.20.10">
    <property type="entry name" value="Glutamine Phosphoribosylpyrophosphate, subunit 1, domain 1"/>
    <property type="match status" value="1"/>
</dbReference>
<feature type="binding site" evidence="9">
    <location>
        <position position="293"/>
    </location>
    <ligand>
        <name>ATP</name>
        <dbReference type="ChEBI" id="CHEBI:30616"/>
    </ligand>
</feature>
<accession>A0A9W4VQ38</accession>
<evidence type="ECO:0000256" key="9">
    <source>
        <dbReference type="PIRSR" id="PIRSR001589-2"/>
    </source>
</evidence>
<dbReference type="Gene3D" id="3.40.50.620">
    <property type="entry name" value="HUPs"/>
    <property type="match status" value="2"/>
</dbReference>
<keyword evidence="13" id="KW-0436">Ligase</keyword>
<evidence type="ECO:0000256" key="5">
    <source>
        <dbReference type="ARBA" id="ARBA00022840"/>
    </source>
</evidence>
<keyword evidence="6 8" id="KW-0315">Glutamine amidotransferase</keyword>
<dbReference type="PROSITE" id="PS51278">
    <property type="entry name" value="GATASE_TYPE_2"/>
    <property type="match status" value="1"/>
</dbReference>
<evidence type="ECO:0000256" key="1">
    <source>
        <dbReference type="ARBA" id="ARBA00005187"/>
    </source>
</evidence>
<evidence type="ECO:0000256" key="2">
    <source>
        <dbReference type="ARBA" id="ARBA00005752"/>
    </source>
</evidence>
<dbReference type="PIRSF" id="PIRSF001589">
    <property type="entry name" value="Asn_synthetase_glu-h"/>
    <property type="match status" value="1"/>
</dbReference>
<feature type="binding site" evidence="9">
    <location>
        <position position="98"/>
    </location>
    <ligand>
        <name>L-glutamine</name>
        <dbReference type="ChEBI" id="CHEBI:58359"/>
    </ligand>
</feature>
<sequence>MCGLVGVVSPSSSDFSADNLHNMLSKIEHRGPDDHGVWGQENIFLGHRRLSIHDLSAAGHQPMHSNTGRFTLVFNGEIYNFEEVRAQLPQIQWRGTSDTEVMLHAFEIWGVAKSLDVFNGMFAFALWDNKEQCLTLARDKFGEKPLYYGLINKHLVFSSELTSIEAEFGEHLTINRDAIAKQAAVSYIPAPLSVYCEVSKLMPGSFIQYKSGELKEEKYYWSISETIKKSRKNQFFDEIEAVNSLHDELKKAVKLRMASDVPLGAFLSGGVDSSLVVSLMQSHSDKPINTFSIGFDVPGYNEAEFAKAVANQLGTVHHEKYFSPADVLDLVPRLGAIFDEPFSDASQMPTFLVSAMAKEKVTVALSGDGGDELFSGYNRYTATPDIWRKVSKIPARKAIARTLQAMPVSVLNKLFFFLSKKADSYGRKGQVGSKIKTLSTWLEAKDIEGFYKQSITHWKSNDVLVEGANYPYLHDFLSTNDVEFDEIGEWMMYLDSVTYLAGDILTKVDRTAMNVSLEGRIPLLDPNVVGAAWRMPLSIKQKGKVGKWPLKQILYEYLPRDMMERPKMGFGVPIHEWLRAELKEWAQDLLSFERLKAQGLYNPSLVQEALINHLRYEENNAAKLWDILMVQAWLDADVKRTSRL</sequence>
<evidence type="ECO:0000256" key="3">
    <source>
        <dbReference type="ARBA" id="ARBA00012737"/>
    </source>
</evidence>
<dbReference type="Proteomes" id="UP001152467">
    <property type="component" value="Unassembled WGS sequence"/>
</dbReference>
<evidence type="ECO:0000313" key="14">
    <source>
        <dbReference type="Proteomes" id="UP001152467"/>
    </source>
</evidence>
<evidence type="ECO:0000256" key="4">
    <source>
        <dbReference type="ARBA" id="ARBA00022741"/>
    </source>
</evidence>
<dbReference type="InterPro" id="IPR001962">
    <property type="entry name" value="Asn_synthase"/>
</dbReference>
<comment type="pathway">
    <text evidence="1">Amino-acid biosynthesis; L-asparagine biosynthesis; L-asparagine from L-aspartate (L-Gln route): step 1/1.</text>
</comment>
<evidence type="ECO:0000313" key="12">
    <source>
        <dbReference type="EMBL" id="CAH9052933.1"/>
    </source>
</evidence>
<dbReference type="RefSeq" id="WP_261591919.1">
    <property type="nucleotide sequence ID" value="NZ_CAMAPC010000005.1"/>
</dbReference>
<evidence type="ECO:0000259" key="11">
    <source>
        <dbReference type="PROSITE" id="PS51278"/>
    </source>
</evidence>
<keyword evidence="8" id="KW-0028">Amino-acid biosynthesis</keyword>
<dbReference type="AlphaFoldDB" id="A0A9W4VQ38"/>
<evidence type="ECO:0000256" key="8">
    <source>
        <dbReference type="PIRSR" id="PIRSR001589-1"/>
    </source>
</evidence>
<comment type="similarity">
    <text evidence="2">Belongs to the asparagine synthetase family.</text>
</comment>
<dbReference type="Pfam" id="PF00733">
    <property type="entry name" value="Asn_synthase"/>
    <property type="match status" value="1"/>
</dbReference>
<dbReference type="InterPro" id="IPR051786">
    <property type="entry name" value="ASN_synthetase/amidase"/>
</dbReference>
<keyword evidence="14" id="KW-1185">Reference proteome</keyword>
<dbReference type="EC" id="6.3.5.4" evidence="3"/>
<evidence type="ECO:0000256" key="10">
    <source>
        <dbReference type="PIRSR" id="PIRSR001589-3"/>
    </source>
</evidence>
<dbReference type="Proteomes" id="UP001152485">
    <property type="component" value="Unassembled WGS sequence"/>
</dbReference>
<keyword evidence="5 9" id="KW-0067">ATP-binding</keyword>
<organism evidence="13 14">
    <name type="scientific">Pseudoalteromonas holothuriae</name>
    <dbReference type="NCBI Taxonomy" id="2963714"/>
    <lineage>
        <taxon>Bacteria</taxon>
        <taxon>Pseudomonadati</taxon>
        <taxon>Pseudomonadota</taxon>
        <taxon>Gammaproteobacteria</taxon>
        <taxon>Alteromonadales</taxon>
        <taxon>Pseudoalteromonadaceae</taxon>
        <taxon>Pseudoalteromonas</taxon>
    </lineage>
</organism>
<evidence type="ECO:0000256" key="7">
    <source>
        <dbReference type="ARBA" id="ARBA00048741"/>
    </source>
</evidence>
<feature type="domain" description="Glutamine amidotransferase type-2" evidence="11">
    <location>
        <begin position="2"/>
        <end position="212"/>
    </location>
</feature>
<dbReference type="CDD" id="cd01991">
    <property type="entry name" value="Asn_synthase_B_C"/>
    <property type="match status" value="1"/>
</dbReference>
<dbReference type="GO" id="GO:0006529">
    <property type="term" value="P:asparagine biosynthetic process"/>
    <property type="evidence" value="ECO:0007669"/>
    <property type="project" value="UniProtKB-KW"/>
</dbReference>
<dbReference type="NCBIfam" id="TIGR01536">
    <property type="entry name" value="asn_synth_AEB"/>
    <property type="match status" value="1"/>
</dbReference>
<dbReference type="InterPro" id="IPR017932">
    <property type="entry name" value="GATase_2_dom"/>
</dbReference>
<dbReference type="Pfam" id="PF13522">
    <property type="entry name" value="GATase_6"/>
    <property type="match status" value="1"/>
</dbReference>
<proteinExistence type="inferred from homology"/>
<evidence type="ECO:0000313" key="13">
    <source>
        <dbReference type="EMBL" id="CAH9056600.1"/>
    </source>
</evidence>
<comment type="catalytic activity">
    <reaction evidence="7">
        <text>L-aspartate + L-glutamine + ATP + H2O = L-asparagine + L-glutamate + AMP + diphosphate + H(+)</text>
        <dbReference type="Rhea" id="RHEA:12228"/>
        <dbReference type="ChEBI" id="CHEBI:15377"/>
        <dbReference type="ChEBI" id="CHEBI:15378"/>
        <dbReference type="ChEBI" id="CHEBI:29985"/>
        <dbReference type="ChEBI" id="CHEBI:29991"/>
        <dbReference type="ChEBI" id="CHEBI:30616"/>
        <dbReference type="ChEBI" id="CHEBI:33019"/>
        <dbReference type="ChEBI" id="CHEBI:58048"/>
        <dbReference type="ChEBI" id="CHEBI:58359"/>
        <dbReference type="ChEBI" id="CHEBI:456215"/>
        <dbReference type="EC" id="6.3.5.4"/>
    </reaction>
</comment>
<dbReference type="EMBL" id="CAMAPC010000005">
    <property type="protein sequence ID" value="CAH9056600.1"/>
    <property type="molecule type" value="Genomic_DNA"/>
</dbReference>
<gene>
    <name evidence="13" type="primary">asnB_1</name>
    <name evidence="13" type="ORF">PSECIP111854_01825</name>
    <name evidence="12" type="ORF">PSECIP111951_00718</name>
</gene>
<feature type="binding site" evidence="9">
    <location>
        <begin position="366"/>
        <end position="367"/>
    </location>
    <ligand>
        <name>ATP</name>
        <dbReference type="ChEBI" id="CHEBI:30616"/>
    </ligand>
</feature>
<evidence type="ECO:0000313" key="15">
    <source>
        <dbReference type="Proteomes" id="UP001152485"/>
    </source>
</evidence>
<feature type="active site" description="For GATase activity" evidence="8">
    <location>
        <position position="2"/>
    </location>
</feature>
<dbReference type="GO" id="GO:0005524">
    <property type="term" value="F:ATP binding"/>
    <property type="evidence" value="ECO:0007669"/>
    <property type="project" value="UniProtKB-KW"/>
</dbReference>